<organism evidence="2 3">
    <name type="scientific">Comamonas resistens</name>
    <dbReference type="NCBI Taxonomy" id="3046670"/>
    <lineage>
        <taxon>Bacteria</taxon>
        <taxon>Pseudomonadati</taxon>
        <taxon>Pseudomonadota</taxon>
        <taxon>Betaproteobacteria</taxon>
        <taxon>Burkholderiales</taxon>
        <taxon>Comamonadaceae</taxon>
        <taxon>Comamonas</taxon>
    </lineage>
</organism>
<evidence type="ECO:0000313" key="3">
    <source>
        <dbReference type="Proteomes" id="UP001240697"/>
    </source>
</evidence>
<name>A0ABY8SW59_9BURK</name>
<sequence length="67" mass="7150">MCTDCRARQQLARDALYRAKVGEALGHIAKGAAEMAGLKQKTGAAELAEQQAPRSTRRRKKGAGPAE</sequence>
<evidence type="ECO:0000256" key="1">
    <source>
        <dbReference type="SAM" id="MobiDB-lite"/>
    </source>
</evidence>
<keyword evidence="3" id="KW-1185">Reference proteome</keyword>
<gene>
    <name evidence="2" type="ORF">QMY55_08585</name>
</gene>
<protein>
    <submittedName>
        <fullName evidence="2">Uncharacterized protein</fullName>
    </submittedName>
</protein>
<feature type="compositionally biased region" description="Basic residues" evidence="1">
    <location>
        <begin position="55"/>
        <end position="67"/>
    </location>
</feature>
<dbReference type="EMBL" id="CP125947">
    <property type="protein sequence ID" value="WHS67158.1"/>
    <property type="molecule type" value="Genomic_DNA"/>
</dbReference>
<dbReference type="RefSeq" id="WP_283488205.1">
    <property type="nucleotide sequence ID" value="NZ_CP125947.1"/>
</dbReference>
<dbReference type="Proteomes" id="UP001240697">
    <property type="component" value="Chromosome"/>
</dbReference>
<accession>A0ABY8SW59</accession>
<reference evidence="2 3" key="1">
    <citation type="submission" date="2023-05" db="EMBL/GenBank/DDBJ databases">
        <authorList>
            <person name="Yin Y."/>
            <person name="Lu Z."/>
        </authorList>
    </citation>
    <scope>NUCLEOTIDE SEQUENCE [LARGE SCALE GENOMIC DNA]</scope>
    <source>
        <strain evidence="2 3">ZM22</strain>
    </source>
</reference>
<feature type="region of interest" description="Disordered" evidence="1">
    <location>
        <begin position="42"/>
        <end position="67"/>
    </location>
</feature>
<evidence type="ECO:0000313" key="2">
    <source>
        <dbReference type="EMBL" id="WHS67158.1"/>
    </source>
</evidence>
<proteinExistence type="predicted"/>